<feature type="transmembrane region" description="Helical" evidence="2">
    <location>
        <begin position="170"/>
        <end position="189"/>
    </location>
</feature>
<dbReference type="OrthoDB" id="565380at2"/>
<protein>
    <recommendedName>
        <fullName evidence="4">Excalibur calcium-binding domain-containing protein</fullName>
    </recommendedName>
</protein>
<comment type="caution">
    <text evidence="5">The sequence shown here is derived from an EMBL/GenBank/DDBJ whole genome shotgun (WGS) entry which is preliminary data.</text>
</comment>
<dbReference type="InterPro" id="IPR008613">
    <property type="entry name" value="Excalibur_Ca-bd_domain"/>
</dbReference>
<evidence type="ECO:0000256" key="2">
    <source>
        <dbReference type="SAM" id="Phobius"/>
    </source>
</evidence>
<keyword evidence="2" id="KW-0472">Membrane</keyword>
<feature type="region of interest" description="Disordered" evidence="1">
    <location>
        <begin position="50"/>
        <end position="165"/>
    </location>
</feature>
<keyword evidence="2" id="KW-1133">Transmembrane helix</keyword>
<dbReference type="EMBL" id="PDOD01000001">
    <property type="protein sequence ID" value="PYZ94823.1"/>
    <property type="molecule type" value="Genomic_DNA"/>
</dbReference>
<dbReference type="Pfam" id="PF05901">
    <property type="entry name" value="Excalibur"/>
    <property type="match status" value="1"/>
</dbReference>
<feature type="signal peptide" evidence="3">
    <location>
        <begin position="1"/>
        <end position="25"/>
    </location>
</feature>
<feature type="domain" description="Excalibur calcium-binding" evidence="4">
    <location>
        <begin position="33"/>
        <end position="71"/>
    </location>
</feature>
<reference evidence="5 6" key="1">
    <citation type="submission" date="2017-10" db="EMBL/GenBank/DDBJ databases">
        <title>Bacillus sp. nov., a halophilic bacterium isolated from a Keqin Lake.</title>
        <authorList>
            <person name="Wang H."/>
        </authorList>
    </citation>
    <scope>NUCLEOTIDE SEQUENCE [LARGE SCALE GENOMIC DNA]</scope>
    <source>
        <strain evidence="5 6">KQ-12</strain>
    </source>
</reference>
<evidence type="ECO:0000256" key="1">
    <source>
        <dbReference type="SAM" id="MobiDB-lite"/>
    </source>
</evidence>
<keyword evidence="2" id="KW-0812">Transmembrane</keyword>
<keyword evidence="6" id="KW-1185">Reference proteome</keyword>
<dbReference type="NCBIfam" id="TIGR01167">
    <property type="entry name" value="LPXTG_anchor"/>
    <property type="match status" value="1"/>
</dbReference>
<sequence length="196" mass="21125">MLRKWVIGITSLAFVSLGGMSTVMADHEEGTVNCGDFDTGEEVYEFWTSHGYNSENDPERLDGDSDGVPCESLTSSMESEFLAYESGEDSATEDESNYDDSNEEDVTDENATEEDASEEEATEDDAVEEDATEEEATDEETLEEDADEAGAGSEESSDEGDALPATATSYPMMILLGLLTAGAGAFMLIRRKVVQA</sequence>
<dbReference type="RefSeq" id="WP_110608979.1">
    <property type="nucleotide sequence ID" value="NZ_PDOD01000001.1"/>
</dbReference>
<dbReference type="AlphaFoldDB" id="A0A323TQP7"/>
<evidence type="ECO:0000313" key="6">
    <source>
        <dbReference type="Proteomes" id="UP000248214"/>
    </source>
</evidence>
<name>A0A323TQP7_9BACI</name>
<gene>
    <name evidence="5" type="ORF">CR194_04660</name>
</gene>
<evidence type="ECO:0000256" key="3">
    <source>
        <dbReference type="SAM" id="SignalP"/>
    </source>
</evidence>
<feature type="compositionally biased region" description="Acidic residues" evidence="1">
    <location>
        <begin position="86"/>
        <end position="148"/>
    </location>
</feature>
<accession>A0A323TQP7</accession>
<evidence type="ECO:0000259" key="4">
    <source>
        <dbReference type="Pfam" id="PF05901"/>
    </source>
</evidence>
<dbReference type="Proteomes" id="UP000248214">
    <property type="component" value="Unassembled WGS sequence"/>
</dbReference>
<feature type="chain" id="PRO_5016318931" description="Excalibur calcium-binding domain-containing protein" evidence="3">
    <location>
        <begin position="26"/>
        <end position="196"/>
    </location>
</feature>
<organism evidence="5 6">
    <name type="scientific">Salipaludibacillus keqinensis</name>
    <dbReference type="NCBI Taxonomy" id="2045207"/>
    <lineage>
        <taxon>Bacteria</taxon>
        <taxon>Bacillati</taxon>
        <taxon>Bacillota</taxon>
        <taxon>Bacilli</taxon>
        <taxon>Bacillales</taxon>
        <taxon>Bacillaceae</taxon>
    </lineage>
</organism>
<keyword evidence="3" id="KW-0732">Signal</keyword>
<evidence type="ECO:0000313" key="5">
    <source>
        <dbReference type="EMBL" id="PYZ94823.1"/>
    </source>
</evidence>
<proteinExistence type="predicted"/>